<feature type="transmembrane region" description="Helical" evidence="6">
    <location>
        <begin position="150"/>
        <end position="176"/>
    </location>
</feature>
<dbReference type="PROSITE" id="PS51012">
    <property type="entry name" value="ABC_TM2"/>
    <property type="match status" value="1"/>
</dbReference>
<dbReference type="Proteomes" id="UP000198546">
    <property type="component" value="Chromosome i"/>
</dbReference>
<evidence type="ECO:0000256" key="5">
    <source>
        <dbReference type="ARBA" id="ARBA00023251"/>
    </source>
</evidence>
<dbReference type="InterPro" id="IPR000412">
    <property type="entry name" value="ABC_2_transport"/>
</dbReference>
<keyword evidence="2 6" id="KW-0812">Transmembrane</keyword>
<gene>
    <name evidence="8" type="ORF">SAMN04489747_1501</name>
</gene>
<dbReference type="PANTHER" id="PTHR43229:SF2">
    <property type="entry name" value="NODULATION PROTEIN J"/>
    <property type="match status" value="1"/>
</dbReference>
<feature type="transmembrane region" description="Helical" evidence="6">
    <location>
        <begin position="246"/>
        <end position="269"/>
    </location>
</feature>
<feature type="transmembrane region" description="Helical" evidence="6">
    <location>
        <begin position="38"/>
        <end position="61"/>
    </location>
</feature>
<dbReference type="STRING" id="675864.SAMN04489747_1501"/>
<dbReference type="InterPro" id="IPR047817">
    <property type="entry name" value="ABC2_TM_bact-type"/>
</dbReference>
<comment type="subcellular location">
    <subcellularLocation>
        <location evidence="6">Cell membrane</location>
        <topology evidence="6">Multi-pass membrane protein</topology>
    </subcellularLocation>
    <subcellularLocation>
        <location evidence="1">Membrane</location>
        <topology evidence="1">Multi-pass membrane protein</topology>
    </subcellularLocation>
</comment>
<dbReference type="InterPro" id="IPR013525">
    <property type="entry name" value="ABC2_TM"/>
</dbReference>
<dbReference type="InterPro" id="IPR051784">
    <property type="entry name" value="Nod_factor_ABC_transporter"/>
</dbReference>
<dbReference type="RefSeq" id="WP_090592042.1">
    <property type="nucleotide sequence ID" value="NZ_LT629688.1"/>
</dbReference>
<dbReference type="OrthoDB" id="3370990at2"/>
<feature type="domain" description="ABC transmembrane type-2" evidence="7">
    <location>
        <begin position="38"/>
        <end position="272"/>
    </location>
</feature>
<dbReference type="EMBL" id="LT629688">
    <property type="protein sequence ID" value="SDD67866.1"/>
    <property type="molecule type" value="Genomic_DNA"/>
</dbReference>
<keyword evidence="9" id="KW-1185">Reference proteome</keyword>
<dbReference type="AlphaFoldDB" id="A0A1G6WS02"/>
<dbReference type="GO" id="GO:0046677">
    <property type="term" value="P:response to antibiotic"/>
    <property type="evidence" value="ECO:0007669"/>
    <property type="project" value="UniProtKB-KW"/>
</dbReference>
<dbReference type="PANTHER" id="PTHR43229">
    <property type="entry name" value="NODULATION PROTEIN J"/>
    <property type="match status" value="1"/>
</dbReference>
<evidence type="ECO:0000256" key="6">
    <source>
        <dbReference type="RuleBase" id="RU361157"/>
    </source>
</evidence>
<proteinExistence type="inferred from homology"/>
<feature type="transmembrane region" description="Helical" evidence="6">
    <location>
        <begin position="117"/>
        <end position="144"/>
    </location>
</feature>
<evidence type="ECO:0000256" key="1">
    <source>
        <dbReference type="ARBA" id="ARBA00004141"/>
    </source>
</evidence>
<keyword evidence="3 6" id="KW-1133">Transmembrane helix</keyword>
<keyword evidence="5" id="KW-0046">Antibiotic resistance</keyword>
<keyword evidence="6" id="KW-1003">Cell membrane</keyword>
<protein>
    <recommendedName>
        <fullName evidence="6">Transport permease protein</fullName>
    </recommendedName>
</protein>
<dbReference type="Pfam" id="PF01061">
    <property type="entry name" value="ABC2_membrane"/>
    <property type="match status" value="1"/>
</dbReference>
<dbReference type="PIRSF" id="PIRSF006648">
    <property type="entry name" value="DrrB"/>
    <property type="match status" value="1"/>
</dbReference>
<comment type="similarity">
    <text evidence="6">Belongs to the ABC-2 integral membrane protein family.</text>
</comment>
<sequence>MTSPTSTLDRPTDQLRRLLADTWTITLRDVTHWRNRPGLMAFGWLFPVLMMAVFIGLLGGALGMATGGSYLDFVMPGIFAMTMFFGLEGTMMAVSADASRGVTDRFRSLPISGLAVVAGRCVADMVSSVVGLAVTVLAGLGFGWRPDASVTAVLAALVVLLLLRFAMLWVGIFVGLRVRSHEGVTAVQVLVWPLLFLSSVFVDTSTMPRWLGTIADANPLSATATAVRQLLGGVGPGGRSWFTENAVLLALACPAVLVAVFLPLSALGYRHLRR</sequence>
<dbReference type="GO" id="GO:0140359">
    <property type="term" value="F:ABC-type transporter activity"/>
    <property type="evidence" value="ECO:0007669"/>
    <property type="project" value="InterPro"/>
</dbReference>
<evidence type="ECO:0000256" key="4">
    <source>
        <dbReference type="ARBA" id="ARBA00023136"/>
    </source>
</evidence>
<evidence type="ECO:0000256" key="2">
    <source>
        <dbReference type="ARBA" id="ARBA00022692"/>
    </source>
</evidence>
<feature type="transmembrane region" description="Helical" evidence="6">
    <location>
        <begin position="73"/>
        <end position="96"/>
    </location>
</feature>
<keyword evidence="6" id="KW-0813">Transport</keyword>
<evidence type="ECO:0000313" key="9">
    <source>
        <dbReference type="Proteomes" id="UP000198546"/>
    </source>
</evidence>
<keyword evidence="4 6" id="KW-0472">Membrane</keyword>
<accession>A0A1G6WS02</accession>
<evidence type="ECO:0000313" key="8">
    <source>
        <dbReference type="EMBL" id="SDD67866.1"/>
    </source>
</evidence>
<feature type="transmembrane region" description="Helical" evidence="6">
    <location>
        <begin position="183"/>
        <end position="202"/>
    </location>
</feature>
<name>A0A1G6WS02_9ACTN</name>
<reference evidence="8 9" key="1">
    <citation type="submission" date="2016-10" db="EMBL/GenBank/DDBJ databases">
        <authorList>
            <person name="de Groot N.N."/>
        </authorList>
    </citation>
    <scope>NUCLEOTIDE SEQUENCE [LARGE SCALE GENOMIC DNA]</scope>
    <source>
        <strain evidence="8 9">MON 2.2</strain>
    </source>
</reference>
<evidence type="ECO:0000259" key="7">
    <source>
        <dbReference type="PROSITE" id="PS51012"/>
    </source>
</evidence>
<organism evidence="8 9">
    <name type="scientific">Auraticoccus monumenti</name>
    <dbReference type="NCBI Taxonomy" id="675864"/>
    <lineage>
        <taxon>Bacteria</taxon>
        <taxon>Bacillati</taxon>
        <taxon>Actinomycetota</taxon>
        <taxon>Actinomycetes</taxon>
        <taxon>Propionibacteriales</taxon>
        <taxon>Propionibacteriaceae</taxon>
        <taxon>Auraticoccus</taxon>
    </lineage>
</organism>
<dbReference type="GO" id="GO:0043190">
    <property type="term" value="C:ATP-binding cassette (ABC) transporter complex"/>
    <property type="evidence" value="ECO:0007669"/>
    <property type="project" value="InterPro"/>
</dbReference>
<evidence type="ECO:0000256" key="3">
    <source>
        <dbReference type="ARBA" id="ARBA00022989"/>
    </source>
</evidence>